<dbReference type="GO" id="GO:0019877">
    <property type="term" value="P:diaminopimelate biosynthetic process"/>
    <property type="evidence" value="ECO:0007669"/>
    <property type="project" value="UniProtKB-UniRule"/>
</dbReference>
<keyword evidence="6 15" id="KW-0028">Amino-acid biosynthesis</keyword>
<comment type="subunit">
    <text evidence="3 15">Homodimer.</text>
</comment>
<dbReference type="SUPFAM" id="SSF53187">
    <property type="entry name" value="Zn-dependent exopeptidases"/>
    <property type="match status" value="1"/>
</dbReference>
<dbReference type="UniPathway" id="UPA00034">
    <property type="reaction ID" value="UER00021"/>
</dbReference>
<feature type="binding site" evidence="15">
    <location>
        <position position="99"/>
    </location>
    <ligand>
        <name>Zn(2+)</name>
        <dbReference type="ChEBI" id="CHEBI:29105"/>
        <label>1</label>
    </ligand>
</feature>
<dbReference type="InterPro" id="IPR002933">
    <property type="entry name" value="Peptidase_M20"/>
</dbReference>
<evidence type="ECO:0000256" key="7">
    <source>
        <dbReference type="ARBA" id="ARBA00022723"/>
    </source>
</evidence>
<feature type="binding site" evidence="15">
    <location>
        <position position="162"/>
    </location>
    <ligand>
        <name>Zn(2+)</name>
        <dbReference type="ChEBI" id="CHEBI:29105"/>
        <label>1</label>
    </ligand>
</feature>
<dbReference type="GO" id="GO:0009089">
    <property type="term" value="P:lysine biosynthetic process via diaminopimelate"/>
    <property type="evidence" value="ECO:0007669"/>
    <property type="project" value="UniProtKB-UniRule"/>
</dbReference>
<comment type="cofactor">
    <cofactor evidence="15">
        <name>Zn(2+)</name>
        <dbReference type="ChEBI" id="CHEBI:29105"/>
    </cofactor>
    <cofactor evidence="15">
        <name>Co(2+)</name>
        <dbReference type="ChEBI" id="CHEBI:48828"/>
    </cofactor>
    <text evidence="15">Binds 2 Zn(2+) or Co(2+) ions per subunit.</text>
</comment>
<dbReference type="EMBL" id="CP048029">
    <property type="protein sequence ID" value="QIK38340.1"/>
    <property type="molecule type" value="Genomic_DNA"/>
</dbReference>
<dbReference type="GO" id="GO:0009014">
    <property type="term" value="F:succinyl-diaminopimelate desuccinylase activity"/>
    <property type="evidence" value="ECO:0007669"/>
    <property type="project" value="UniProtKB-UniRule"/>
</dbReference>
<comment type="function">
    <text evidence="15">Catalyzes the hydrolysis of N-succinyl-L,L-diaminopimelic acid (SDAP), forming succinate and LL-2,6-diaminopimelate (DAP), an intermediate involved in the bacterial biosynthesis of lysine and meso-diaminopimelic acid, an essential component of bacterial cell walls.</text>
</comment>
<evidence type="ECO:0000259" key="16">
    <source>
        <dbReference type="Pfam" id="PF07687"/>
    </source>
</evidence>
<comment type="catalytic activity">
    <reaction evidence="14 15">
        <text>N-succinyl-(2S,6S)-2,6-diaminopimelate + H2O = (2S,6S)-2,6-diaminopimelate + succinate</text>
        <dbReference type="Rhea" id="RHEA:22608"/>
        <dbReference type="ChEBI" id="CHEBI:15377"/>
        <dbReference type="ChEBI" id="CHEBI:30031"/>
        <dbReference type="ChEBI" id="CHEBI:57609"/>
        <dbReference type="ChEBI" id="CHEBI:58087"/>
        <dbReference type="EC" id="3.5.1.18"/>
    </reaction>
</comment>
<evidence type="ECO:0000256" key="10">
    <source>
        <dbReference type="ARBA" id="ARBA00022915"/>
    </source>
</evidence>
<protein>
    <recommendedName>
        <fullName evidence="5 15">Succinyl-diaminopimelate desuccinylase</fullName>
        <shortName evidence="15">SDAP desuccinylase</shortName>
        <ecNumber evidence="4 15">3.5.1.18</ecNumber>
    </recommendedName>
    <alternativeName>
        <fullName evidence="13 15">N-succinyl-LL-2,6-diaminoheptanedioate amidohydrolase</fullName>
    </alternativeName>
</protein>
<dbReference type="HAMAP" id="MF_01690">
    <property type="entry name" value="DapE"/>
    <property type="match status" value="1"/>
</dbReference>
<dbReference type="SUPFAM" id="SSF55031">
    <property type="entry name" value="Bacterial exopeptidase dimerisation domain"/>
    <property type="match status" value="1"/>
</dbReference>
<dbReference type="InterPro" id="IPR036264">
    <property type="entry name" value="Bact_exopeptidase_dim_dom"/>
</dbReference>
<keyword evidence="10 15" id="KW-0220">Diaminopimelate biosynthesis</keyword>
<evidence type="ECO:0000256" key="5">
    <source>
        <dbReference type="ARBA" id="ARBA00022391"/>
    </source>
</evidence>
<evidence type="ECO:0000256" key="3">
    <source>
        <dbReference type="ARBA" id="ARBA00011738"/>
    </source>
</evidence>
<feature type="binding site" evidence="15">
    <location>
        <position position="348"/>
    </location>
    <ligand>
        <name>Zn(2+)</name>
        <dbReference type="ChEBI" id="CHEBI:29105"/>
        <label>2</label>
    </ligand>
</feature>
<keyword evidence="11 15" id="KW-0457">Lysine biosynthesis</keyword>
<gene>
    <name evidence="15 17" type="primary">dapE</name>
    <name evidence="17" type="ORF">GWK36_10525</name>
</gene>
<evidence type="ECO:0000256" key="8">
    <source>
        <dbReference type="ARBA" id="ARBA00022801"/>
    </source>
</evidence>
<dbReference type="Pfam" id="PF01546">
    <property type="entry name" value="Peptidase_M20"/>
    <property type="match status" value="1"/>
</dbReference>
<feature type="active site" description="Proton acceptor" evidence="15">
    <location>
        <position position="133"/>
    </location>
</feature>
<evidence type="ECO:0000256" key="1">
    <source>
        <dbReference type="ARBA" id="ARBA00005130"/>
    </source>
</evidence>
<keyword evidence="12 15" id="KW-0170">Cobalt</keyword>
<comment type="similarity">
    <text evidence="2 15">Belongs to the peptidase M20A family. DapE subfamily.</text>
</comment>
<comment type="pathway">
    <text evidence="1 15">Amino-acid biosynthesis; L-lysine biosynthesis via DAP pathway; LL-2,6-diaminopimelate from (S)-tetrahydrodipicolinate (succinylase route): step 3/3.</text>
</comment>
<evidence type="ECO:0000313" key="17">
    <source>
        <dbReference type="EMBL" id="QIK38340.1"/>
    </source>
</evidence>
<evidence type="ECO:0000256" key="11">
    <source>
        <dbReference type="ARBA" id="ARBA00023154"/>
    </source>
</evidence>
<feature type="domain" description="Peptidase M20 dimerisation" evidence="16">
    <location>
        <begin position="176"/>
        <end position="281"/>
    </location>
</feature>
<sequence>MSPVLELARALIHLPSVTPEDHGCQALIAERLVQMDFRVESMPFGEVSNFWARRGIEPPLVCLVGHTDVVPPGPYELWTSDPFDPVIRDGRLYGRGAADMKGALAAMVVAVESFVAAHPDHPGSIACLLTSDEEGPAVNGTAKVIERLQRRGELIDYAIVGEPSSIEQLGDSIKHGRRGSLTGFLAIHGKQGHVAYPERAKNPFHASVQALAALCAEVWDQGNEYFPPTSFQIANLSMGTGADNVIPGRLDAQFNLRFSTAIDPDTIKRRICAILDQGDFEYEIAWRLSGLPFLTPIGTLIEATRAAIREVCGTEPDLSTGGGTSDGRFIAPTGAQVVEVGPVNATIHQVDEWIAVDELERLPRLYQRILERLLLGC</sequence>
<feature type="binding site" evidence="15">
    <location>
        <position position="66"/>
    </location>
    <ligand>
        <name>Zn(2+)</name>
        <dbReference type="ChEBI" id="CHEBI:29105"/>
        <label>1</label>
    </ligand>
</feature>
<dbReference type="InterPro" id="IPR005941">
    <property type="entry name" value="DapE_proteobac"/>
</dbReference>
<evidence type="ECO:0000256" key="2">
    <source>
        <dbReference type="ARBA" id="ARBA00006746"/>
    </source>
</evidence>
<evidence type="ECO:0000256" key="13">
    <source>
        <dbReference type="ARBA" id="ARBA00031891"/>
    </source>
</evidence>
<reference evidence="18" key="1">
    <citation type="submission" date="2020-01" db="EMBL/GenBank/DDBJ databases">
        <title>Caldichromatium gen. nov., sp. nov., a thermophilic purple sulfur bacterium member of the family Chromatiaceae isolated from Nakabusa hot spring, Japan.</title>
        <authorList>
            <person name="Saini M.K."/>
            <person name="Hanada S."/>
            <person name="Tank M."/>
        </authorList>
    </citation>
    <scope>NUCLEOTIDE SEQUENCE [LARGE SCALE GENOMIC DNA]</scope>
    <source>
        <strain evidence="18">No.7</strain>
    </source>
</reference>
<feature type="binding site" evidence="15">
    <location>
        <position position="99"/>
    </location>
    <ligand>
        <name>Zn(2+)</name>
        <dbReference type="ChEBI" id="CHEBI:29105"/>
        <label>2</label>
    </ligand>
</feature>
<dbReference type="GO" id="GO:0008270">
    <property type="term" value="F:zinc ion binding"/>
    <property type="evidence" value="ECO:0007669"/>
    <property type="project" value="UniProtKB-UniRule"/>
</dbReference>
<dbReference type="PANTHER" id="PTHR43808:SF31">
    <property type="entry name" value="N-ACETYL-L-CITRULLINE DEACETYLASE"/>
    <property type="match status" value="1"/>
</dbReference>
<organism evidence="17 18">
    <name type="scientific">Caldichromatium japonicum</name>
    <dbReference type="NCBI Taxonomy" id="2699430"/>
    <lineage>
        <taxon>Bacteria</taxon>
        <taxon>Pseudomonadati</taxon>
        <taxon>Pseudomonadota</taxon>
        <taxon>Gammaproteobacteria</taxon>
        <taxon>Chromatiales</taxon>
        <taxon>Chromatiaceae</taxon>
        <taxon>Caldichromatium</taxon>
    </lineage>
</organism>
<dbReference type="AlphaFoldDB" id="A0A6G7VEK6"/>
<keyword evidence="8 15" id="KW-0378">Hydrolase</keyword>
<dbReference type="RefSeq" id="WP_166271098.1">
    <property type="nucleotide sequence ID" value="NZ_CP048029.1"/>
</dbReference>
<dbReference type="InterPro" id="IPR050072">
    <property type="entry name" value="Peptidase_M20A"/>
</dbReference>
<dbReference type="EC" id="3.5.1.18" evidence="4 15"/>
<evidence type="ECO:0000256" key="4">
    <source>
        <dbReference type="ARBA" id="ARBA00011921"/>
    </source>
</evidence>
<dbReference type="NCBIfam" id="TIGR01246">
    <property type="entry name" value="dapE_proteo"/>
    <property type="match status" value="1"/>
</dbReference>
<dbReference type="Gene3D" id="3.40.630.10">
    <property type="entry name" value="Zn peptidases"/>
    <property type="match status" value="2"/>
</dbReference>
<dbReference type="Proteomes" id="UP000502699">
    <property type="component" value="Chromosome"/>
</dbReference>
<dbReference type="InterPro" id="IPR011650">
    <property type="entry name" value="Peptidase_M20_dimer"/>
</dbReference>
<dbReference type="KEGG" id="cjap:GWK36_10525"/>
<dbReference type="GO" id="GO:0006526">
    <property type="term" value="P:L-arginine biosynthetic process"/>
    <property type="evidence" value="ECO:0007669"/>
    <property type="project" value="TreeGrafter"/>
</dbReference>
<evidence type="ECO:0000256" key="15">
    <source>
        <dbReference type="HAMAP-Rule" id="MF_01690"/>
    </source>
</evidence>
<accession>A0A6G7VEK6</accession>
<dbReference type="GO" id="GO:0008777">
    <property type="term" value="F:acetylornithine deacetylase activity"/>
    <property type="evidence" value="ECO:0007669"/>
    <property type="project" value="TreeGrafter"/>
</dbReference>
<keyword evidence="7 15" id="KW-0479">Metal-binding</keyword>
<evidence type="ECO:0000313" key="18">
    <source>
        <dbReference type="Proteomes" id="UP000502699"/>
    </source>
</evidence>
<evidence type="ECO:0000256" key="6">
    <source>
        <dbReference type="ARBA" id="ARBA00022605"/>
    </source>
</evidence>
<evidence type="ECO:0000256" key="12">
    <source>
        <dbReference type="ARBA" id="ARBA00023285"/>
    </source>
</evidence>
<dbReference type="CDD" id="cd03891">
    <property type="entry name" value="M20_DapE_proteobac"/>
    <property type="match status" value="1"/>
</dbReference>
<dbReference type="NCBIfam" id="NF009557">
    <property type="entry name" value="PRK13009.1"/>
    <property type="match status" value="1"/>
</dbReference>
<feature type="active site" evidence="15">
    <location>
        <position position="68"/>
    </location>
</feature>
<dbReference type="GO" id="GO:0050897">
    <property type="term" value="F:cobalt ion binding"/>
    <property type="evidence" value="ECO:0007669"/>
    <property type="project" value="UniProtKB-UniRule"/>
</dbReference>
<keyword evidence="18" id="KW-1185">Reference proteome</keyword>
<keyword evidence="9 15" id="KW-0862">Zinc</keyword>
<dbReference type="FunFam" id="3.40.630.10:FF:000005">
    <property type="entry name" value="Succinyl-diaminopimelate desuccinylase"/>
    <property type="match status" value="1"/>
</dbReference>
<dbReference type="Pfam" id="PF07687">
    <property type="entry name" value="M20_dimer"/>
    <property type="match status" value="1"/>
</dbReference>
<proteinExistence type="inferred from homology"/>
<evidence type="ECO:0000256" key="9">
    <source>
        <dbReference type="ARBA" id="ARBA00022833"/>
    </source>
</evidence>
<name>A0A6G7VEK6_9GAMM</name>
<evidence type="ECO:0000256" key="14">
    <source>
        <dbReference type="ARBA" id="ARBA00051301"/>
    </source>
</evidence>
<dbReference type="PANTHER" id="PTHR43808">
    <property type="entry name" value="ACETYLORNITHINE DEACETYLASE"/>
    <property type="match status" value="1"/>
</dbReference>
<feature type="binding site" evidence="15">
    <location>
        <position position="134"/>
    </location>
    <ligand>
        <name>Zn(2+)</name>
        <dbReference type="ChEBI" id="CHEBI:29105"/>
        <label>2</label>
    </ligand>
</feature>